<evidence type="ECO:0000313" key="2">
    <source>
        <dbReference type="EMBL" id="MFD1983637.1"/>
    </source>
</evidence>
<accession>A0ABW4UAN7</accession>
<comment type="caution">
    <text evidence="2">The sequence shown here is derived from an EMBL/GenBank/DDBJ whole genome shotgun (WGS) entry which is preliminary data.</text>
</comment>
<gene>
    <name evidence="2" type="ORF">ACFSOZ_13280</name>
</gene>
<feature type="region of interest" description="Disordered" evidence="1">
    <location>
        <begin position="27"/>
        <end position="82"/>
    </location>
</feature>
<organism evidence="2 3">
    <name type="scientific">Mesorhizobium newzealandense</name>
    <dbReference type="NCBI Taxonomy" id="1300302"/>
    <lineage>
        <taxon>Bacteria</taxon>
        <taxon>Pseudomonadati</taxon>
        <taxon>Pseudomonadota</taxon>
        <taxon>Alphaproteobacteria</taxon>
        <taxon>Hyphomicrobiales</taxon>
        <taxon>Phyllobacteriaceae</taxon>
        <taxon>Mesorhizobium</taxon>
    </lineage>
</organism>
<name>A0ABW4UAN7_9HYPH</name>
<reference evidence="3" key="1">
    <citation type="journal article" date="2019" name="Int. J. Syst. Evol. Microbiol.">
        <title>The Global Catalogue of Microorganisms (GCM) 10K type strain sequencing project: providing services to taxonomists for standard genome sequencing and annotation.</title>
        <authorList>
            <consortium name="The Broad Institute Genomics Platform"/>
            <consortium name="The Broad Institute Genome Sequencing Center for Infectious Disease"/>
            <person name="Wu L."/>
            <person name="Ma J."/>
        </authorList>
    </citation>
    <scope>NUCLEOTIDE SEQUENCE [LARGE SCALE GENOMIC DNA]</scope>
    <source>
        <strain evidence="3">CGMCC 1.16225</strain>
    </source>
</reference>
<protein>
    <submittedName>
        <fullName evidence="2">Uncharacterized protein</fullName>
    </submittedName>
</protein>
<dbReference type="Proteomes" id="UP001597405">
    <property type="component" value="Unassembled WGS sequence"/>
</dbReference>
<proteinExistence type="predicted"/>
<sequence>MTSPTEPLASHLSWKGFRNHVRVHQGTNRPDDFFSCMKKPGPLGTEDHDHTGSVRTPPELPSQHQDAEGDFGGRFGYGHPAHRPDPFATYTFSAGAVRPLPVDNKKRWR</sequence>
<keyword evidence="3" id="KW-1185">Reference proteome</keyword>
<evidence type="ECO:0000256" key="1">
    <source>
        <dbReference type="SAM" id="MobiDB-lite"/>
    </source>
</evidence>
<evidence type="ECO:0000313" key="3">
    <source>
        <dbReference type="Proteomes" id="UP001597405"/>
    </source>
</evidence>
<dbReference type="RefSeq" id="WP_379098331.1">
    <property type="nucleotide sequence ID" value="NZ_JBHUGZ010000008.1"/>
</dbReference>
<dbReference type="EMBL" id="JBHUGZ010000008">
    <property type="protein sequence ID" value="MFD1983637.1"/>
    <property type="molecule type" value="Genomic_DNA"/>
</dbReference>